<dbReference type="RefSeq" id="XP_008476090.1">
    <property type="nucleotide sequence ID" value="XM_008477868.2"/>
</dbReference>
<feature type="compositionally biased region" description="Polar residues" evidence="2">
    <location>
        <begin position="188"/>
        <end position="206"/>
    </location>
</feature>
<feature type="compositionally biased region" description="Basic and acidic residues" evidence="2">
    <location>
        <begin position="69"/>
        <end position="81"/>
    </location>
</feature>
<feature type="region of interest" description="Disordered" evidence="2">
    <location>
        <begin position="1"/>
        <end position="156"/>
    </location>
</feature>
<dbReference type="PANTHER" id="PTHR16284">
    <property type="entry name" value="PROTEIN CDV3 HOMOLOG"/>
    <property type="match status" value="1"/>
</dbReference>
<dbReference type="Proteomes" id="UP000079169">
    <property type="component" value="Unplaced"/>
</dbReference>
<sequence length="297" mass="32430">MNELDSFFARKDKKKGPRGPEGARTPGAKYTPNSLAKRLLEETDGTPTSAEGRRKDRGKFADSDEDEEWKPSFEEEKKDYSGLKIQPLILPEADDEAADVKTDDTGGKSHANGPWKIADIQNCDDETQAPPSGSLGTYVNPIERRKPETTLPTARSLAPDMKSTIVFPSLYEAEKCAAGLRVNQSVWNRAPHTPSSEPRSPTGNFRTRSEIGTPGRRDRGPPASSEIKINPWRPTSGRNDRGGKLNEGGKAAENAPGPWRSKPNSRQEGVARTGKYLPPNMRQKFPGATCGGGTVFN</sequence>
<feature type="compositionally biased region" description="Basic and acidic residues" evidence="2">
    <location>
        <begin position="98"/>
        <end position="107"/>
    </location>
</feature>
<dbReference type="KEGG" id="dci:103513058"/>
<evidence type="ECO:0000313" key="3">
    <source>
        <dbReference type="Proteomes" id="UP000079169"/>
    </source>
</evidence>
<proteinExistence type="inferred from homology"/>
<dbReference type="Pfam" id="PF15359">
    <property type="entry name" value="CDV3"/>
    <property type="match status" value="1"/>
</dbReference>
<dbReference type="STRING" id="121845.A0A1S3D900"/>
<feature type="region of interest" description="Disordered" evidence="2">
    <location>
        <begin position="188"/>
        <end position="297"/>
    </location>
</feature>
<keyword evidence="3" id="KW-1185">Reference proteome</keyword>
<accession>A0A1S3D900</accession>
<organism evidence="3 4">
    <name type="scientific">Diaphorina citri</name>
    <name type="common">Asian citrus psyllid</name>
    <dbReference type="NCBI Taxonomy" id="121845"/>
    <lineage>
        <taxon>Eukaryota</taxon>
        <taxon>Metazoa</taxon>
        <taxon>Ecdysozoa</taxon>
        <taxon>Arthropoda</taxon>
        <taxon>Hexapoda</taxon>
        <taxon>Insecta</taxon>
        <taxon>Pterygota</taxon>
        <taxon>Neoptera</taxon>
        <taxon>Paraneoptera</taxon>
        <taxon>Hemiptera</taxon>
        <taxon>Sternorrhyncha</taxon>
        <taxon>Psylloidea</taxon>
        <taxon>Psyllidae</taxon>
        <taxon>Diaphorininae</taxon>
        <taxon>Diaphorina</taxon>
    </lineage>
</organism>
<protein>
    <submittedName>
        <fullName evidence="4">Protein CDV3 homolog A-like</fullName>
    </submittedName>
</protein>
<name>A0A1S3D900_DIACI</name>
<evidence type="ECO:0000313" key="4">
    <source>
        <dbReference type="RefSeq" id="XP_008476090.1"/>
    </source>
</evidence>
<dbReference type="PANTHER" id="PTHR16284:SF13">
    <property type="entry name" value="PROTEIN CDV3 HOMOLOG"/>
    <property type="match status" value="1"/>
</dbReference>
<evidence type="ECO:0000256" key="2">
    <source>
        <dbReference type="SAM" id="MobiDB-lite"/>
    </source>
</evidence>
<dbReference type="InterPro" id="IPR026806">
    <property type="entry name" value="CDV3"/>
</dbReference>
<gene>
    <name evidence="4" type="primary">LOC103513058</name>
</gene>
<dbReference type="AlphaFoldDB" id="A0A1S3D900"/>
<evidence type="ECO:0000256" key="1">
    <source>
        <dbReference type="ARBA" id="ARBA00006062"/>
    </source>
</evidence>
<dbReference type="PaxDb" id="121845-A0A1S3D900"/>
<comment type="similarity">
    <text evidence="1">Belongs to the CDV3 family.</text>
</comment>
<reference evidence="4" key="1">
    <citation type="submission" date="2025-08" db="UniProtKB">
        <authorList>
            <consortium name="RefSeq"/>
        </authorList>
    </citation>
    <scope>IDENTIFICATION</scope>
</reference>
<dbReference type="GO" id="GO:0005737">
    <property type="term" value="C:cytoplasm"/>
    <property type="evidence" value="ECO:0007669"/>
    <property type="project" value="TreeGrafter"/>
</dbReference>
<feature type="compositionally biased region" description="Basic and acidic residues" evidence="2">
    <location>
        <begin position="51"/>
        <end position="62"/>
    </location>
</feature>
<dbReference type="GeneID" id="103513058"/>